<gene>
    <name evidence="3" type="ORF">SAMN06309945_2521</name>
</gene>
<sequence>MSGPSACARHPLGVRLPKVRDNRPMSIPPGDRDPQGDAQPASHDPEAPLPDGHAEAPAQPQPAAPAAAAPAPQPEPDFVETLEDADEEIVIRRSPRYLNFILLGALLGAIVAFVLTLVFPENPDYSRIQVFGFLLLVCGVIGIALLSLVAILLERTVGRREMRARADKLGARIPPHEPEGNA</sequence>
<dbReference type="EMBL" id="FUZP01000003">
    <property type="protein sequence ID" value="SKC67523.1"/>
    <property type="molecule type" value="Genomic_DNA"/>
</dbReference>
<feature type="transmembrane region" description="Helical" evidence="2">
    <location>
        <begin position="97"/>
        <end position="119"/>
    </location>
</feature>
<dbReference type="Proteomes" id="UP000190857">
    <property type="component" value="Unassembled WGS sequence"/>
</dbReference>
<evidence type="ECO:0000313" key="3">
    <source>
        <dbReference type="EMBL" id="SKC67523.1"/>
    </source>
</evidence>
<keyword evidence="4" id="KW-1185">Reference proteome</keyword>
<dbReference type="STRING" id="123320.SAMN06309945_2521"/>
<proteinExistence type="predicted"/>
<feature type="transmembrane region" description="Helical" evidence="2">
    <location>
        <begin position="131"/>
        <end position="153"/>
    </location>
</feature>
<keyword evidence="2" id="KW-1133">Transmembrane helix</keyword>
<feature type="region of interest" description="Disordered" evidence="1">
    <location>
        <begin position="1"/>
        <end position="77"/>
    </location>
</feature>
<evidence type="ECO:0000256" key="1">
    <source>
        <dbReference type="SAM" id="MobiDB-lite"/>
    </source>
</evidence>
<keyword evidence="2" id="KW-0812">Transmembrane</keyword>
<evidence type="ECO:0000256" key="2">
    <source>
        <dbReference type="SAM" id="Phobius"/>
    </source>
</evidence>
<name>A0A1T5KV37_9MICO</name>
<organism evidence="3 4">
    <name type="scientific">Okibacterium fritillariae</name>
    <dbReference type="NCBI Taxonomy" id="123320"/>
    <lineage>
        <taxon>Bacteria</taxon>
        <taxon>Bacillati</taxon>
        <taxon>Actinomycetota</taxon>
        <taxon>Actinomycetes</taxon>
        <taxon>Micrococcales</taxon>
        <taxon>Microbacteriaceae</taxon>
        <taxon>Okibacterium</taxon>
    </lineage>
</organism>
<reference evidence="3 4" key="1">
    <citation type="submission" date="2017-02" db="EMBL/GenBank/DDBJ databases">
        <authorList>
            <person name="Peterson S.W."/>
        </authorList>
    </citation>
    <scope>NUCLEOTIDE SEQUENCE [LARGE SCALE GENOMIC DNA]</scope>
    <source>
        <strain evidence="3 4">VKM Ac-2059</strain>
    </source>
</reference>
<protein>
    <submittedName>
        <fullName evidence="3">Uncharacterized protein</fullName>
    </submittedName>
</protein>
<dbReference type="AlphaFoldDB" id="A0A1T5KV37"/>
<evidence type="ECO:0000313" key="4">
    <source>
        <dbReference type="Proteomes" id="UP000190857"/>
    </source>
</evidence>
<keyword evidence="2" id="KW-0472">Membrane</keyword>
<accession>A0A1T5KV37</accession>